<dbReference type="Proteomes" id="UP000886523">
    <property type="component" value="Unassembled WGS sequence"/>
</dbReference>
<organism evidence="2 3">
    <name type="scientific">Hydnum rufescens UP504</name>
    <dbReference type="NCBI Taxonomy" id="1448309"/>
    <lineage>
        <taxon>Eukaryota</taxon>
        <taxon>Fungi</taxon>
        <taxon>Dikarya</taxon>
        <taxon>Basidiomycota</taxon>
        <taxon>Agaricomycotina</taxon>
        <taxon>Agaricomycetes</taxon>
        <taxon>Cantharellales</taxon>
        <taxon>Hydnaceae</taxon>
        <taxon>Hydnum</taxon>
    </lineage>
</organism>
<reference evidence="2" key="1">
    <citation type="journal article" date="2020" name="Nat. Commun.">
        <title>Large-scale genome sequencing of mycorrhizal fungi provides insights into the early evolution of symbiotic traits.</title>
        <authorList>
            <person name="Miyauchi S."/>
            <person name="Kiss E."/>
            <person name="Kuo A."/>
            <person name="Drula E."/>
            <person name="Kohler A."/>
            <person name="Sanchez-Garcia M."/>
            <person name="Morin E."/>
            <person name="Andreopoulos B."/>
            <person name="Barry K.W."/>
            <person name="Bonito G."/>
            <person name="Buee M."/>
            <person name="Carver A."/>
            <person name="Chen C."/>
            <person name="Cichocki N."/>
            <person name="Clum A."/>
            <person name="Culley D."/>
            <person name="Crous P.W."/>
            <person name="Fauchery L."/>
            <person name="Girlanda M."/>
            <person name="Hayes R.D."/>
            <person name="Keri Z."/>
            <person name="LaButti K."/>
            <person name="Lipzen A."/>
            <person name="Lombard V."/>
            <person name="Magnuson J."/>
            <person name="Maillard F."/>
            <person name="Murat C."/>
            <person name="Nolan M."/>
            <person name="Ohm R.A."/>
            <person name="Pangilinan J."/>
            <person name="Pereira M.F."/>
            <person name="Perotto S."/>
            <person name="Peter M."/>
            <person name="Pfister S."/>
            <person name="Riley R."/>
            <person name="Sitrit Y."/>
            <person name="Stielow J.B."/>
            <person name="Szollosi G."/>
            <person name="Zifcakova L."/>
            <person name="Stursova M."/>
            <person name="Spatafora J.W."/>
            <person name="Tedersoo L."/>
            <person name="Vaario L.M."/>
            <person name="Yamada A."/>
            <person name="Yan M."/>
            <person name="Wang P."/>
            <person name="Xu J."/>
            <person name="Bruns T."/>
            <person name="Baldrian P."/>
            <person name="Vilgalys R."/>
            <person name="Dunand C."/>
            <person name="Henrissat B."/>
            <person name="Grigoriev I.V."/>
            <person name="Hibbett D."/>
            <person name="Nagy L.G."/>
            <person name="Martin F.M."/>
        </authorList>
    </citation>
    <scope>NUCLEOTIDE SEQUENCE</scope>
    <source>
        <strain evidence="2">UP504</strain>
    </source>
</reference>
<dbReference type="AlphaFoldDB" id="A0A9P6AYQ5"/>
<comment type="caution">
    <text evidence="2">The sequence shown here is derived from an EMBL/GenBank/DDBJ whole genome shotgun (WGS) entry which is preliminary data.</text>
</comment>
<accession>A0A9P6AYQ5</accession>
<evidence type="ECO:0000313" key="2">
    <source>
        <dbReference type="EMBL" id="KAF9513226.1"/>
    </source>
</evidence>
<dbReference type="OrthoDB" id="2803783at2759"/>
<feature type="compositionally biased region" description="Polar residues" evidence="1">
    <location>
        <begin position="247"/>
        <end position="260"/>
    </location>
</feature>
<gene>
    <name evidence="2" type="ORF">BS47DRAFT_1362570</name>
</gene>
<keyword evidence="3" id="KW-1185">Reference proteome</keyword>
<evidence type="ECO:0000313" key="3">
    <source>
        <dbReference type="Proteomes" id="UP000886523"/>
    </source>
</evidence>
<protein>
    <submittedName>
        <fullName evidence="2">Uncharacterized protein</fullName>
    </submittedName>
</protein>
<sequence length="260" mass="29571">MVPASWMKGTSRWDWLNGHGPAFVIACKNGSKFQWLNILYRNWFEVYHVSLPVDVEPVPGAIYPEPVGEATIKEMEAMVTLRKKQLTKEHWLAELPEIQAIIVEKWKSNYEQAVTEWESRNKDIQEPYKQQLAFDNMTPYLKTFLHTFQEHTGLCMMIIVGRPTLNSHGNMVVTCMHQGVTPGPHLTDFNSFAGSLFQDQITPKFIEFLKKVYSRALREEKYGLPPDPVTLSPSIHGASTAEGSLMKQGTSNEDGNSENL</sequence>
<evidence type="ECO:0000256" key="1">
    <source>
        <dbReference type="SAM" id="MobiDB-lite"/>
    </source>
</evidence>
<proteinExistence type="predicted"/>
<name>A0A9P6AYQ5_9AGAM</name>
<feature type="region of interest" description="Disordered" evidence="1">
    <location>
        <begin position="223"/>
        <end position="260"/>
    </location>
</feature>
<dbReference type="EMBL" id="MU128975">
    <property type="protein sequence ID" value="KAF9513226.1"/>
    <property type="molecule type" value="Genomic_DNA"/>
</dbReference>